<dbReference type="PANTHER" id="PTHR10907">
    <property type="entry name" value="REGUCALCIN"/>
    <property type="match status" value="1"/>
</dbReference>
<feature type="binding site" evidence="3">
    <location>
        <position position="109"/>
    </location>
    <ligand>
        <name>substrate</name>
    </ligand>
</feature>
<dbReference type="Pfam" id="PF08450">
    <property type="entry name" value="SGL"/>
    <property type="match status" value="1"/>
</dbReference>
<comment type="cofactor">
    <cofactor evidence="3">
        <name>Zn(2+)</name>
        <dbReference type="ChEBI" id="CHEBI:29105"/>
    </cofactor>
    <text evidence="3">Binds 1 divalent metal cation per subunit.</text>
</comment>
<dbReference type="RefSeq" id="WP_127697411.1">
    <property type="nucleotide sequence ID" value="NZ_SACS01000001.1"/>
</dbReference>
<dbReference type="GO" id="GO:0004341">
    <property type="term" value="F:gluconolactonase activity"/>
    <property type="evidence" value="ECO:0007669"/>
    <property type="project" value="TreeGrafter"/>
</dbReference>
<name>A0A437R5J0_9GAMM</name>
<comment type="similarity">
    <text evidence="1">Belongs to the SMP-30/CGR1 family.</text>
</comment>
<feature type="binding site" evidence="3">
    <location>
        <position position="208"/>
    </location>
    <ligand>
        <name>a divalent metal cation</name>
        <dbReference type="ChEBI" id="CHEBI:60240"/>
    </ligand>
</feature>
<organism evidence="5 6">
    <name type="scientific">Rheinheimera riviphila</name>
    <dbReference type="NCBI Taxonomy" id="1834037"/>
    <lineage>
        <taxon>Bacteria</taxon>
        <taxon>Pseudomonadati</taxon>
        <taxon>Pseudomonadota</taxon>
        <taxon>Gammaproteobacteria</taxon>
        <taxon>Chromatiales</taxon>
        <taxon>Chromatiaceae</taxon>
        <taxon>Rheinheimera</taxon>
    </lineage>
</organism>
<evidence type="ECO:0000256" key="1">
    <source>
        <dbReference type="ARBA" id="ARBA00008853"/>
    </source>
</evidence>
<keyword evidence="3" id="KW-0862">Zinc</keyword>
<dbReference type="PANTHER" id="PTHR10907:SF47">
    <property type="entry name" value="REGUCALCIN"/>
    <property type="match status" value="1"/>
</dbReference>
<feature type="binding site" evidence="3">
    <location>
        <position position="159"/>
    </location>
    <ligand>
        <name>a divalent metal cation</name>
        <dbReference type="ChEBI" id="CHEBI:60240"/>
    </ligand>
</feature>
<dbReference type="Gene3D" id="2.120.10.30">
    <property type="entry name" value="TolB, C-terminal domain"/>
    <property type="match status" value="1"/>
</dbReference>
<reference evidence="5 6" key="1">
    <citation type="submission" date="2019-01" db="EMBL/GenBank/DDBJ databases">
        <authorList>
            <person name="Chen W.-M."/>
        </authorList>
    </citation>
    <scope>NUCLEOTIDE SEQUENCE [LARGE SCALE GENOMIC DNA]</scope>
    <source>
        <strain evidence="5 6">KYPC3</strain>
    </source>
</reference>
<feature type="binding site" evidence="3">
    <location>
        <position position="21"/>
    </location>
    <ligand>
        <name>a divalent metal cation</name>
        <dbReference type="ChEBI" id="CHEBI:60240"/>
    </ligand>
</feature>
<dbReference type="InterPro" id="IPR013658">
    <property type="entry name" value="SGL"/>
</dbReference>
<dbReference type="Proteomes" id="UP000283077">
    <property type="component" value="Unassembled WGS sequence"/>
</dbReference>
<evidence type="ECO:0000256" key="2">
    <source>
        <dbReference type="PIRSR" id="PIRSR605511-1"/>
    </source>
</evidence>
<dbReference type="PRINTS" id="PR01790">
    <property type="entry name" value="SMP30FAMILY"/>
</dbReference>
<dbReference type="EMBL" id="SACS01000001">
    <property type="protein sequence ID" value="RVU42034.1"/>
    <property type="molecule type" value="Genomic_DNA"/>
</dbReference>
<feature type="domain" description="SMP-30/Gluconolactonase/LRE-like region" evidence="4">
    <location>
        <begin position="19"/>
        <end position="266"/>
    </location>
</feature>
<dbReference type="OrthoDB" id="9775406at2"/>
<keyword evidence="3" id="KW-0479">Metal-binding</keyword>
<evidence type="ECO:0000313" key="5">
    <source>
        <dbReference type="EMBL" id="RVU42034.1"/>
    </source>
</evidence>
<proteinExistence type="inferred from homology"/>
<dbReference type="GO" id="GO:0005509">
    <property type="term" value="F:calcium ion binding"/>
    <property type="evidence" value="ECO:0007669"/>
    <property type="project" value="TreeGrafter"/>
</dbReference>
<sequence>MNTATVGALLTSIASQNILGENVLWHHEDQAIYWIDIEAALLQRYSLTDAAYSVFALPQRIGSFAFLQPGPQQDFQLIVAFAEGFALYNPQTKALKWLSQPEVQLAGHRFNDGRVNRQGEFWAGTMVENAAISDTQAALYRLDATGQAQPVLGSLCISNGLCWSLDGRTLYHADSPKHQIKQYPYDAATGTVGDAVLFADTPHNAHPDGSTIDAAGYLWNAHWGAGKVVRYRPDGSIDLELTLPVSQPSSVAIGGPNLDLLFITSSRLGLSEAQLAQQPLAGNLFIYQLHGVQGVLENHCDLSPQWLL</sequence>
<dbReference type="AlphaFoldDB" id="A0A437R5J0"/>
<feature type="binding site" evidence="3">
    <location>
        <position position="111"/>
    </location>
    <ligand>
        <name>substrate</name>
    </ligand>
</feature>
<evidence type="ECO:0000313" key="6">
    <source>
        <dbReference type="Proteomes" id="UP000283077"/>
    </source>
</evidence>
<evidence type="ECO:0000259" key="4">
    <source>
        <dbReference type="Pfam" id="PF08450"/>
    </source>
</evidence>
<keyword evidence="6" id="KW-1185">Reference proteome</keyword>
<dbReference type="InterPro" id="IPR005511">
    <property type="entry name" value="SMP-30"/>
</dbReference>
<feature type="active site" description="Proton donor/acceptor" evidence="2">
    <location>
        <position position="208"/>
    </location>
</feature>
<evidence type="ECO:0000256" key="3">
    <source>
        <dbReference type="PIRSR" id="PIRSR605511-2"/>
    </source>
</evidence>
<accession>A0A437R5J0</accession>
<dbReference type="SUPFAM" id="SSF63829">
    <property type="entry name" value="Calcium-dependent phosphotriesterase"/>
    <property type="match status" value="1"/>
</dbReference>
<dbReference type="GO" id="GO:0019853">
    <property type="term" value="P:L-ascorbic acid biosynthetic process"/>
    <property type="evidence" value="ECO:0007669"/>
    <property type="project" value="TreeGrafter"/>
</dbReference>
<comment type="caution">
    <text evidence="5">The sequence shown here is derived from an EMBL/GenBank/DDBJ whole genome shotgun (WGS) entry which is preliminary data.</text>
</comment>
<gene>
    <name evidence="5" type="ORF">EOE67_02285</name>
</gene>
<protein>
    <submittedName>
        <fullName evidence="5">SMP-30/gluconolactonase/LRE family protein</fullName>
    </submittedName>
</protein>
<dbReference type="InterPro" id="IPR011042">
    <property type="entry name" value="6-blade_b-propeller_TolB-like"/>
</dbReference>